<protein>
    <recommendedName>
        <fullName evidence="3">DUF2213 domain-containing protein</fullName>
    </recommendedName>
</protein>
<reference evidence="2" key="1">
    <citation type="submission" date="2017-10" db="EMBL/GenBank/DDBJ databases">
        <authorList>
            <person name="Regsiter A."/>
            <person name="William W."/>
        </authorList>
    </citation>
    <scope>NUCLEOTIDE SEQUENCE [LARGE SCALE GENOMIC DNA]</scope>
</reference>
<organism evidence="1 2">
    <name type="scientific">Methylorubrum extorquens</name>
    <name type="common">Methylobacterium dichloromethanicum</name>
    <name type="synonym">Methylobacterium extorquens</name>
    <dbReference type="NCBI Taxonomy" id="408"/>
    <lineage>
        <taxon>Bacteria</taxon>
        <taxon>Pseudomonadati</taxon>
        <taxon>Pseudomonadota</taxon>
        <taxon>Alphaproteobacteria</taxon>
        <taxon>Hyphomicrobiales</taxon>
        <taxon>Methylobacteriaceae</taxon>
        <taxon>Methylorubrum</taxon>
    </lineage>
</organism>
<name>A0A2N9ASD1_METEX</name>
<dbReference type="Proteomes" id="UP000233769">
    <property type="component" value="Chromosome tk0001"/>
</dbReference>
<dbReference type="Pfam" id="PF09979">
    <property type="entry name" value="DUF2213"/>
    <property type="match status" value="1"/>
</dbReference>
<dbReference type="InterPro" id="IPR016913">
    <property type="entry name" value="UCP029215"/>
</dbReference>
<gene>
    <name evidence="1" type="ORF">TK0001_3685</name>
</gene>
<dbReference type="EMBL" id="LT962688">
    <property type="protein sequence ID" value="SOR30287.1"/>
    <property type="molecule type" value="Genomic_DNA"/>
</dbReference>
<evidence type="ECO:0008006" key="3">
    <source>
        <dbReference type="Google" id="ProtNLM"/>
    </source>
</evidence>
<sequence length="352" mass="37916">MLNLFDAAPISTRRKTGDGYLVAEARAARLGVQLYAGAEVGKPEMGVVRVMRPEAEVFDRTSINSYGSAPITVGHPPGGVTADTWKRFAVGHVGEGVVRDGEYVAIPLILKDADAIRQLETGTRELSVGYNCSLDWTPGSENGQTWDAVQRGIRVNHVALVPKGRAGAECRISDSATNLQQRTHSMANNITPPMGFMDAIPSPEAAQVASIIADLQSNETFRVRQAGQRARDLSWQYGAQMGRTTMGDARLPKIGFDFLTALADQAPAIEATLLGRWAQGDTSVSTGIDRDAGARARAEMNEQQANAWRTPLGTAPGAAAMPQTHDAQPLGDAATEYERMCERQRNAWQEGK</sequence>
<evidence type="ECO:0000313" key="2">
    <source>
        <dbReference type="Proteomes" id="UP000233769"/>
    </source>
</evidence>
<evidence type="ECO:0000313" key="1">
    <source>
        <dbReference type="EMBL" id="SOR30287.1"/>
    </source>
</evidence>
<dbReference type="AlphaFoldDB" id="A0A2N9ASD1"/>
<proteinExistence type="predicted"/>
<accession>A0A2N9ASD1</accession>